<dbReference type="GO" id="GO:0030942">
    <property type="term" value="F:endoplasmic reticulum signal peptide binding"/>
    <property type="evidence" value="ECO:0007669"/>
    <property type="project" value="InterPro"/>
</dbReference>
<dbReference type="GO" id="GO:0005786">
    <property type="term" value="C:signal recognition particle, endoplasmic reticulum targeting"/>
    <property type="evidence" value="ECO:0007669"/>
    <property type="project" value="InterPro"/>
</dbReference>
<reference evidence="1" key="2">
    <citation type="submission" date="2021-08" db="EMBL/GenBank/DDBJ databases">
        <authorList>
            <person name="Gostincar C."/>
            <person name="Sun X."/>
            <person name="Song Z."/>
            <person name="Gunde-Cimerman N."/>
        </authorList>
    </citation>
    <scope>NUCLEOTIDE SEQUENCE</scope>
    <source>
        <strain evidence="1">EXF-9298</strain>
    </source>
</reference>
<dbReference type="Pfam" id="PF16969">
    <property type="entry name" value="SRP68"/>
    <property type="match status" value="1"/>
</dbReference>
<feature type="non-terminal residue" evidence="1">
    <location>
        <position position="1"/>
    </location>
</feature>
<dbReference type="GO" id="GO:0005047">
    <property type="term" value="F:signal recognition particle binding"/>
    <property type="evidence" value="ECO:0007669"/>
    <property type="project" value="InterPro"/>
</dbReference>
<protein>
    <submittedName>
        <fullName evidence="1">Uncharacterized protein</fullName>
    </submittedName>
</protein>
<dbReference type="PANTHER" id="PTHR12860:SF0">
    <property type="entry name" value="SIGNAL RECOGNITION PARTICLE SUBUNIT SRP68"/>
    <property type="match status" value="1"/>
</dbReference>
<feature type="non-terminal residue" evidence="1">
    <location>
        <position position="94"/>
    </location>
</feature>
<sequence length="94" mass="10426">IAAAKHMSTAAPLVQRLSDFPTPGVNVNLKNLVTYPPKIEPIPVKPLFFDVAWNYIDYPTMGKQVVEAKAAVSNVVAEEKPKEEKKKGWFGFGR</sequence>
<proteinExistence type="predicted"/>
<dbReference type="GO" id="GO:0006614">
    <property type="term" value="P:SRP-dependent cotranslational protein targeting to membrane"/>
    <property type="evidence" value="ECO:0007669"/>
    <property type="project" value="InterPro"/>
</dbReference>
<comment type="caution">
    <text evidence="1">The sequence shown here is derived from an EMBL/GenBank/DDBJ whole genome shotgun (WGS) entry which is preliminary data.</text>
</comment>
<accession>A0A9P8JKV1</accession>
<dbReference type="EMBL" id="JAHFXS010004731">
    <property type="protein sequence ID" value="KAG9949242.1"/>
    <property type="molecule type" value="Genomic_DNA"/>
</dbReference>
<dbReference type="Proteomes" id="UP000729357">
    <property type="component" value="Unassembled WGS sequence"/>
</dbReference>
<dbReference type="PANTHER" id="PTHR12860">
    <property type="entry name" value="SIGNAL RECOGNITION PARTICLE 68 KDA PROTEIN"/>
    <property type="match status" value="1"/>
</dbReference>
<reference evidence="1" key="1">
    <citation type="journal article" date="2021" name="J Fungi (Basel)">
        <title>Virulence traits and population genomics of the black yeast Aureobasidium melanogenum.</title>
        <authorList>
            <person name="Cernosa A."/>
            <person name="Sun X."/>
            <person name="Gostincar C."/>
            <person name="Fang C."/>
            <person name="Gunde-Cimerman N."/>
            <person name="Song Z."/>
        </authorList>
    </citation>
    <scope>NUCLEOTIDE SEQUENCE</scope>
    <source>
        <strain evidence="1">EXF-9298</strain>
    </source>
</reference>
<evidence type="ECO:0000313" key="1">
    <source>
        <dbReference type="EMBL" id="KAG9949242.1"/>
    </source>
</evidence>
<gene>
    <name evidence="1" type="ORF">KCU98_g18130</name>
</gene>
<dbReference type="AlphaFoldDB" id="A0A9P8JKV1"/>
<organism evidence="1 2">
    <name type="scientific">Aureobasidium melanogenum</name>
    <name type="common">Aureobasidium pullulans var. melanogenum</name>
    <dbReference type="NCBI Taxonomy" id="46634"/>
    <lineage>
        <taxon>Eukaryota</taxon>
        <taxon>Fungi</taxon>
        <taxon>Dikarya</taxon>
        <taxon>Ascomycota</taxon>
        <taxon>Pezizomycotina</taxon>
        <taxon>Dothideomycetes</taxon>
        <taxon>Dothideomycetidae</taxon>
        <taxon>Dothideales</taxon>
        <taxon>Saccotheciaceae</taxon>
        <taxon>Aureobasidium</taxon>
    </lineage>
</organism>
<dbReference type="GO" id="GO:0008312">
    <property type="term" value="F:7S RNA binding"/>
    <property type="evidence" value="ECO:0007669"/>
    <property type="project" value="InterPro"/>
</dbReference>
<dbReference type="InterPro" id="IPR026258">
    <property type="entry name" value="SRP68"/>
</dbReference>
<evidence type="ECO:0000313" key="2">
    <source>
        <dbReference type="Proteomes" id="UP000729357"/>
    </source>
</evidence>
<keyword evidence="2" id="KW-1185">Reference proteome</keyword>
<name>A0A9P8JKV1_AURME</name>